<sequence>MSDVRAARLELWKLFDQGLQSSLASQSPPSVSHVARAIRRYDVLDASKNAVRRWFSHRYAVLFEQYTGLDVRREFFAARSAKEQCEGWRLGADALRVWVEQWMPAVEKEDVVACGYEEWMTAVAMTAEMADKHVSEAENDAATLIRVTMLLARKRCGLGSTKAMVWEPQLLEEDLVREDEKDFCNRMPGLLFGLAAGR</sequence>
<protein>
    <submittedName>
        <fullName evidence="1">Uncharacterized protein</fullName>
    </submittedName>
</protein>
<dbReference type="AlphaFoldDB" id="A0A1Y6M104"/>
<evidence type="ECO:0000313" key="2">
    <source>
        <dbReference type="Proteomes" id="UP000215453"/>
    </source>
</evidence>
<dbReference type="Proteomes" id="UP000215453">
    <property type="component" value="Chromosome 17"/>
</dbReference>
<proteinExistence type="predicted"/>
<gene>
    <name evidence="1" type="ORF">ZT1A5_G11775</name>
</gene>
<evidence type="ECO:0000313" key="1">
    <source>
        <dbReference type="EMBL" id="SMY30324.1"/>
    </source>
</evidence>
<dbReference type="EMBL" id="LT882692">
    <property type="protein sequence ID" value="SMY30324.1"/>
    <property type="molecule type" value="Genomic_DNA"/>
</dbReference>
<accession>A0A1Y6M104</accession>
<organism evidence="1 2">
    <name type="scientific">Zymoseptoria tritici ST99CH_1A5</name>
    <dbReference type="NCBI Taxonomy" id="1276529"/>
    <lineage>
        <taxon>Eukaryota</taxon>
        <taxon>Fungi</taxon>
        <taxon>Dikarya</taxon>
        <taxon>Ascomycota</taxon>
        <taxon>Pezizomycotina</taxon>
        <taxon>Dothideomycetes</taxon>
        <taxon>Dothideomycetidae</taxon>
        <taxon>Mycosphaerellales</taxon>
        <taxon>Mycosphaerellaceae</taxon>
        <taxon>Zymoseptoria</taxon>
    </lineage>
</organism>
<reference evidence="1 2" key="1">
    <citation type="submission" date="2016-10" db="EMBL/GenBank/DDBJ databases">
        <authorList>
            <person name="Varghese N."/>
        </authorList>
    </citation>
    <scope>NUCLEOTIDE SEQUENCE [LARGE SCALE GENOMIC DNA]</scope>
</reference>
<name>A0A1Y6M104_ZYMTR</name>